<dbReference type="PANTHER" id="PTHR43249">
    <property type="entry name" value="UDP-N-ACETYL-2-AMINO-2-DEOXY-D-GLUCURONATE OXIDASE"/>
    <property type="match status" value="1"/>
</dbReference>
<reference evidence="3" key="1">
    <citation type="submission" date="2020-02" db="EMBL/GenBank/DDBJ databases">
        <authorList>
            <person name="Meier V. D."/>
        </authorList>
    </citation>
    <scope>NUCLEOTIDE SEQUENCE</scope>
    <source>
        <strain evidence="3">AVDCRST_MAG87</strain>
    </source>
</reference>
<gene>
    <name evidence="3" type="ORF">AVDCRST_MAG87-1516</name>
</gene>
<dbReference type="EC" id="1.1.1.18" evidence="3"/>
<feature type="domain" description="GFO/IDH/MocA-like oxidoreductase" evidence="2">
    <location>
        <begin position="135"/>
        <end position="277"/>
    </location>
</feature>
<sequence>MSTDQLRIGVIGCGAGIFHLEGYAEEPRVKVVALAGLDTDRCQALAKRFDIPAIYSDYQELLAQDDIDAVSIAVPNNLHKPVVIAALASGKHVLIEKPLARHEDEAREMVEAAKRYGKILAVAFQRRTRHDIEIVRDEIAAGNFGRVYYAKAFWMRRSGIPGLGSWFTSKEAAGGGPLIDLGVHVLDMALYVLGNPKVTSVSAATYAEIGPQGRGNWPGRRQSFAPGGPNGYEVEDLATAFLRFGDGGTLLLEASWASFTEMGDDFGIQVYGGNGGARIFAKNYAHVDTLEIYRNIGDTTADSKPRLIERPGHARIIQGFVDGILNGTPVSPDGEEGLDRVRLIDAIYKSAELGREITVE</sequence>
<dbReference type="Pfam" id="PF22725">
    <property type="entry name" value="GFO_IDH_MocA_C3"/>
    <property type="match status" value="1"/>
</dbReference>
<organism evidence="3">
    <name type="scientific">uncultured Thermomicrobiales bacterium</name>
    <dbReference type="NCBI Taxonomy" id="1645740"/>
    <lineage>
        <taxon>Bacteria</taxon>
        <taxon>Pseudomonadati</taxon>
        <taxon>Thermomicrobiota</taxon>
        <taxon>Thermomicrobia</taxon>
        <taxon>Thermomicrobiales</taxon>
        <taxon>environmental samples</taxon>
    </lineage>
</organism>
<dbReference type="GO" id="GO:0050112">
    <property type="term" value="F:inositol 2-dehydrogenase (NAD+) activity"/>
    <property type="evidence" value="ECO:0007669"/>
    <property type="project" value="UniProtKB-EC"/>
</dbReference>
<evidence type="ECO:0000313" key="3">
    <source>
        <dbReference type="EMBL" id="CAA9560132.1"/>
    </source>
</evidence>
<dbReference type="PANTHER" id="PTHR43249:SF1">
    <property type="entry name" value="D-GLUCOSIDE 3-DEHYDROGENASE"/>
    <property type="match status" value="1"/>
</dbReference>
<dbReference type="InterPro" id="IPR052515">
    <property type="entry name" value="Gfo/Idh/MocA_Oxidoreductase"/>
</dbReference>
<dbReference type="EMBL" id="CADCWJ010000337">
    <property type="protein sequence ID" value="CAA9560132.1"/>
    <property type="molecule type" value="Genomic_DNA"/>
</dbReference>
<evidence type="ECO:0000259" key="2">
    <source>
        <dbReference type="Pfam" id="PF22725"/>
    </source>
</evidence>
<dbReference type="InterPro" id="IPR000683">
    <property type="entry name" value="Gfo/Idh/MocA-like_OxRdtase_N"/>
</dbReference>
<dbReference type="SUPFAM" id="SSF51735">
    <property type="entry name" value="NAD(P)-binding Rossmann-fold domains"/>
    <property type="match status" value="1"/>
</dbReference>
<keyword evidence="3" id="KW-0560">Oxidoreductase</keyword>
<protein>
    <submittedName>
        <fullName evidence="3">GH109</fullName>
        <ecNumber evidence="3">1.1.1.18</ecNumber>
    </submittedName>
</protein>
<accession>A0A6J4UW02</accession>
<dbReference type="Gene3D" id="3.30.360.10">
    <property type="entry name" value="Dihydrodipicolinate Reductase, domain 2"/>
    <property type="match status" value="1"/>
</dbReference>
<name>A0A6J4UW02_9BACT</name>
<dbReference type="GO" id="GO:0000166">
    <property type="term" value="F:nucleotide binding"/>
    <property type="evidence" value="ECO:0007669"/>
    <property type="project" value="InterPro"/>
</dbReference>
<proteinExistence type="predicted"/>
<dbReference type="InterPro" id="IPR036291">
    <property type="entry name" value="NAD(P)-bd_dom_sf"/>
</dbReference>
<evidence type="ECO:0000259" key="1">
    <source>
        <dbReference type="Pfam" id="PF01408"/>
    </source>
</evidence>
<feature type="domain" description="Gfo/Idh/MocA-like oxidoreductase N-terminal" evidence="1">
    <location>
        <begin position="6"/>
        <end position="124"/>
    </location>
</feature>
<dbReference type="Pfam" id="PF01408">
    <property type="entry name" value="GFO_IDH_MocA"/>
    <property type="match status" value="1"/>
</dbReference>
<dbReference type="SUPFAM" id="SSF55347">
    <property type="entry name" value="Glyceraldehyde-3-phosphate dehydrogenase-like, C-terminal domain"/>
    <property type="match status" value="1"/>
</dbReference>
<dbReference type="Gene3D" id="3.40.50.720">
    <property type="entry name" value="NAD(P)-binding Rossmann-like Domain"/>
    <property type="match status" value="1"/>
</dbReference>
<dbReference type="InterPro" id="IPR055170">
    <property type="entry name" value="GFO_IDH_MocA-like_dom"/>
</dbReference>
<dbReference type="AlphaFoldDB" id="A0A6J4UW02"/>